<evidence type="ECO:0008006" key="4">
    <source>
        <dbReference type="Google" id="ProtNLM"/>
    </source>
</evidence>
<protein>
    <recommendedName>
        <fullName evidence="4">Borrelia membrane protein P13</fullName>
    </recommendedName>
</protein>
<evidence type="ECO:0000256" key="1">
    <source>
        <dbReference type="SAM" id="Phobius"/>
    </source>
</evidence>
<dbReference type="Pfam" id="PF05628">
    <property type="entry name" value="Borrelia_P13"/>
    <property type="match status" value="1"/>
</dbReference>
<sequence>MNNFLNMYIIQKTDNLFGGVFMKKILILMLIVLYTVVGFAQSYDAMASNSVGTGGNVEKMLLYETYKKDPLIPFLLNCFVGFGIGSLVQGDITGGLLILGFDALGLGLLSYGAYSMVNSVPASDGSKTSVVALSLVALGGVTMALTRLVEVILPFTHASSYNRKLQENLGITLGGFQPEIDMSFDEDTRFMFELSFIKRY</sequence>
<keyword evidence="1" id="KW-1133">Transmembrane helix</keyword>
<reference evidence="2" key="1">
    <citation type="submission" date="2013-02" db="EMBL/GenBank/DDBJ databases">
        <title>Comparative genomics of Borrelia species.</title>
        <authorList>
            <person name="Schwan T.G."/>
            <person name="Raffel S.J."/>
            <person name="Porcella S.F."/>
        </authorList>
    </citation>
    <scope>NUCLEOTIDE SEQUENCE [LARGE SCALE GENOMIC DNA]</scope>
    <source>
        <strain evidence="2">YOR</strain>
    </source>
</reference>
<keyword evidence="3" id="KW-1185">Reference proteome</keyword>
<feature type="transmembrane region" description="Helical" evidence="1">
    <location>
        <begin position="21"/>
        <end position="40"/>
    </location>
</feature>
<feature type="transmembrane region" description="Helical" evidence="1">
    <location>
        <begin position="129"/>
        <end position="153"/>
    </location>
</feature>
<organism evidence="2 3">
    <name type="scientific">Borrelia nietonii YOR</name>
    <dbReference type="NCBI Taxonomy" id="1293576"/>
    <lineage>
        <taxon>Bacteria</taxon>
        <taxon>Pseudomonadati</taxon>
        <taxon>Spirochaetota</taxon>
        <taxon>Spirochaetia</taxon>
        <taxon>Spirochaetales</taxon>
        <taxon>Borreliaceae</taxon>
        <taxon>Borrelia</taxon>
        <taxon>Borrelia nietonii</taxon>
    </lineage>
</organism>
<name>A0ABN4C1M2_9SPIR</name>
<feature type="transmembrane region" description="Helical" evidence="1">
    <location>
        <begin position="95"/>
        <end position="117"/>
    </location>
</feature>
<feature type="transmembrane region" description="Helical" evidence="1">
    <location>
        <begin position="70"/>
        <end position="88"/>
    </location>
</feature>
<dbReference type="InterPro" id="IPR008420">
    <property type="entry name" value="Borrelia_P13"/>
</dbReference>
<proteinExistence type="predicted"/>
<keyword evidence="1" id="KW-0472">Membrane</keyword>
<dbReference type="NCBIfam" id="NF033724">
    <property type="entry name" value="P13_porin"/>
    <property type="match status" value="1"/>
</dbReference>
<keyword evidence="1" id="KW-0812">Transmembrane</keyword>
<gene>
    <name evidence="2" type="ORF">BHY_0034</name>
</gene>
<evidence type="ECO:0000313" key="3">
    <source>
        <dbReference type="Proteomes" id="UP000019269"/>
    </source>
</evidence>
<dbReference type="EMBL" id="CP004146">
    <property type="protein sequence ID" value="AHH02985.1"/>
    <property type="molecule type" value="Genomic_DNA"/>
</dbReference>
<dbReference type="Proteomes" id="UP000019269">
    <property type="component" value="Chromosome"/>
</dbReference>
<evidence type="ECO:0000313" key="2">
    <source>
        <dbReference type="EMBL" id="AHH02985.1"/>
    </source>
</evidence>
<accession>A0ABN4C1M2</accession>